<evidence type="ECO:0000256" key="7">
    <source>
        <dbReference type="ARBA" id="ARBA00022840"/>
    </source>
</evidence>
<keyword evidence="9" id="KW-0472">Membrane</keyword>
<dbReference type="InterPro" id="IPR003661">
    <property type="entry name" value="HisK_dim/P_dom"/>
</dbReference>
<dbReference type="CDD" id="cd00082">
    <property type="entry name" value="HisKA"/>
    <property type="match status" value="1"/>
</dbReference>
<evidence type="ECO:0000256" key="8">
    <source>
        <dbReference type="ARBA" id="ARBA00023012"/>
    </source>
</evidence>
<dbReference type="SMART" id="SM00387">
    <property type="entry name" value="HATPase_c"/>
    <property type="match status" value="1"/>
</dbReference>
<dbReference type="PRINTS" id="PR00344">
    <property type="entry name" value="BCTRLSENSOR"/>
</dbReference>
<dbReference type="RefSeq" id="WP_066244938.1">
    <property type="nucleotide sequence ID" value="NZ_LRFC01000038.1"/>
</dbReference>
<keyword evidence="5" id="KW-0547">Nucleotide-binding</keyword>
<dbReference type="InterPro" id="IPR005467">
    <property type="entry name" value="His_kinase_dom"/>
</dbReference>
<keyword evidence="4" id="KW-0808">Transferase</keyword>
<accession>A0A163PRE0</accession>
<keyword evidence="6" id="KW-0418">Kinase</keyword>
<dbReference type="Gene3D" id="1.10.287.130">
    <property type="match status" value="1"/>
</dbReference>
<keyword evidence="8" id="KW-0902">Two-component regulatory system</keyword>
<evidence type="ECO:0000256" key="6">
    <source>
        <dbReference type="ARBA" id="ARBA00022777"/>
    </source>
</evidence>
<dbReference type="GO" id="GO:0000155">
    <property type="term" value="F:phosphorelay sensor kinase activity"/>
    <property type="evidence" value="ECO:0007669"/>
    <property type="project" value="InterPro"/>
</dbReference>
<dbReference type="EMBL" id="LRFC01000038">
    <property type="protein sequence ID" value="KZE64003.1"/>
    <property type="molecule type" value="Genomic_DNA"/>
</dbReference>
<dbReference type="OrthoDB" id="9784397at2"/>
<feature type="domain" description="Histidine kinase" evidence="10">
    <location>
        <begin position="423"/>
        <end position="633"/>
    </location>
</feature>
<protein>
    <recommendedName>
        <fullName evidence="2">histidine kinase</fullName>
        <ecNumber evidence="2">2.7.13.3</ecNumber>
    </recommendedName>
</protein>
<dbReference type="PANTHER" id="PTHR43065:SF46">
    <property type="entry name" value="C4-DICARBOXYLATE TRANSPORT SENSOR PROTEIN DCTB"/>
    <property type="match status" value="1"/>
</dbReference>
<keyword evidence="3" id="KW-0597">Phosphoprotein</keyword>
<dbReference type="SMART" id="SM00388">
    <property type="entry name" value="HisKA"/>
    <property type="match status" value="1"/>
</dbReference>
<sequence>MFRQSGLTIILFFFLSFSVSAKEKEVLRAGYNSEFPPFSYVNKNGKPAGFMIDLARQIEEDQGINLILIPQKPHELSQSLVEGTTELALGLSYNAEADKVLDFSTSVFTMSDALIVLKDNTAIYQFSDLSQQKVVLTEDIASEDMLASVRKVKTNMASSQPAAIKVLESGRSDAWIGNPWTARFYMKNDQIKPLDIRVSALQTYEYSIAFKDGRKETLVNFNHTLEALKQSKDWQTIYNKWFNPYKSEQGLSKTMMYILASVILTILAIAILITYWNYRLKKEVSKKTKALNRSFAFQEQVLNSLDTAIVSFNNEGYIRLVNDKGKNLIERFEKEELHMNDHWLLKQLWNQLEFQNEVVREELHFTQNGEDHTMEYEILPLMNEKQENVGWTAIIEDVSDRVALQRKLVVQEKLKALGQLAAGIAHELRNPLTSMKVFIDLLPTKFDNPRYRKELMKHVPSEIDRLNGLVTDLLDYTRRQEPVKEWVPIKELIATVVHSFQIKLPGNIYHFKLEIDDDIQLNCDKHRIKQVFINLVANAVDAVKDSSQKVITISLHVDDMNQKAIFSVKDTGKGIPEMEKANLFQPFFTTKGDGVGLGLYISYNIIQDHSAEIEVQSVEGSGTQVHILFNKEDVS</sequence>
<dbReference type="GO" id="GO:0005524">
    <property type="term" value="F:ATP binding"/>
    <property type="evidence" value="ECO:0007669"/>
    <property type="project" value="UniProtKB-KW"/>
</dbReference>
<dbReference type="SMART" id="SM00062">
    <property type="entry name" value="PBPb"/>
    <property type="match status" value="1"/>
</dbReference>
<keyword evidence="7" id="KW-0067">ATP-binding</keyword>
<name>A0A163PRE0_9BACL</name>
<dbReference type="PANTHER" id="PTHR43065">
    <property type="entry name" value="SENSOR HISTIDINE KINASE"/>
    <property type="match status" value="1"/>
</dbReference>
<organism evidence="11 12">
    <name type="scientific">Fictibacillus phosphorivorans</name>
    <dbReference type="NCBI Taxonomy" id="1221500"/>
    <lineage>
        <taxon>Bacteria</taxon>
        <taxon>Bacillati</taxon>
        <taxon>Bacillota</taxon>
        <taxon>Bacilli</taxon>
        <taxon>Bacillales</taxon>
        <taxon>Fictibacillaceae</taxon>
        <taxon>Fictibacillus</taxon>
    </lineage>
</organism>
<dbReference type="EC" id="2.7.13.3" evidence="2"/>
<dbReference type="SUPFAM" id="SSF55874">
    <property type="entry name" value="ATPase domain of HSP90 chaperone/DNA topoisomerase II/histidine kinase"/>
    <property type="match status" value="1"/>
</dbReference>
<dbReference type="InterPro" id="IPR001638">
    <property type="entry name" value="Solute-binding_3/MltF_N"/>
</dbReference>
<keyword evidence="9" id="KW-1133">Transmembrane helix</keyword>
<dbReference type="Pfam" id="PF00512">
    <property type="entry name" value="HisKA"/>
    <property type="match status" value="1"/>
</dbReference>
<dbReference type="Pfam" id="PF02518">
    <property type="entry name" value="HATPase_c"/>
    <property type="match status" value="1"/>
</dbReference>
<dbReference type="InterPro" id="IPR036097">
    <property type="entry name" value="HisK_dim/P_sf"/>
</dbReference>
<evidence type="ECO:0000256" key="9">
    <source>
        <dbReference type="SAM" id="Phobius"/>
    </source>
</evidence>
<dbReference type="Gene3D" id="3.30.450.20">
    <property type="entry name" value="PAS domain"/>
    <property type="match status" value="1"/>
</dbReference>
<evidence type="ECO:0000313" key="12">
    <source>
        <dbReference type="Proteomes" id="UP000076567"/>
    </source>
</evidence>
<gene>
    <name evidence="11" type="ORF">AWM68_12900</name>
</gene>
<evidence type="ECO:0000256" key="4">
    <source>
        <dbReference type="ARBA" id="ARBA00022679"/>
    </source>
</evidence>
<evidence type="ECO:0000256" key="5">
    <source>
        <dbReference type="ARBA" id="ARBA00022741"/>
    </source>
</evidence>
<dbReference type="PROSITE" id="PS50109">
    <property type="entry name" value="HIS_KIN"/>
    <property type="match status" value="1"/>
</dbReference>
<evidence type="ECO:0000256" key="3">
    <source>
        <dbReference type="ARBA" id="ARBA00022553"/>
    </source>
</evidence>
<dbReference type="Gene3D" id="3.40.190.10">
    <property type="entry name" value="Periplasmic binding protein-like II"/>
    <property type="match status" value="2"/>
</dbReference>
<keyword evidence="9" id="KW-0812">Transmembrane</keyword>
<reference evidence="12" key="1">
    <citation type="submission" date="2016-01" db="EMBL/GenBank/DDBJ databases">
        <title>Draft genome of Chromobacterium sp. F49.</title>
        <authorList>
            <person name="Hong K.W."/>
        </authorList>
    </citation>
    <scope>NUCLEOTIDE SEQUENCE [LARGE SCALE GENOMIC DNA]</scope>
    <source>
        <strain evidence="12">P7IIIA</strain>
    </source>
</reference>
<feature type="transmembrane region" description="Helical" evidence="9">
    <location>
        <begin position="255"/>
        <end position="278"/>
    </location>
</feature>
<dbReference type="SUPFAM" id="SSF53850">
    <property type="entry name" value="Periplasmic binding protein-like II"/>
    <property type="match status" value="1"/>
</dbReference>
<dbReference type="Proteomes" id="UP000076567">
    <property type="component" value="Unassembled WGS sequence"/>
</dbReference>
<dbReference type="InterPro" id="IPR003594">
    <property type="entry name" value="HATPase_dom"/>
</dbReference>
<comment type="catalytic activity">
    <reaction evidence="1">
        <text>ATP + protein L-histidine = ADP + protein N-phospho-L-histidine.</text>
        <dbReference type="EC" id="2.7.13.3"/>
    </reaction>
</comment>
<dbReference type="CDD" id="cd00130">
    <property type="entry name" value="PAS"/>
    <property type="match status" value="1"/>
</dbReference>
<comment type="caution">
    <text evidence="11">The sequence shown here is derived from an EMBL/GenBank/DDBJ whole genome shotgun (WGS) entry which is preliminary data.</text>
</comment>
<dbReference type="AlphaFoldDB" id="A0A163PRE0"/>
<dbReference type="InterPro" id="IPR035965">
    <property type="entry name" value="PAS-like_dom_sf"/>
</dbReference>
<dbReference type="SUPFAM" id="SSF55785">
    <property type="entry name" value="PYP-like sensor domain (PAS domain)"/>
    <property type="match status" value="1"/>
</dbReference>
<evidence type="ECO:0000259" key="10">
    <source>
        <dbReference type="PROSITE" id="PS50109"/>
    </source>
</evidence>
<dbReference type="InterPro" id="IPR004358">
    <property type="entry name" value="Sig_transdc_His_kin-like_C"/>
</dbReference>
<dbReference type="Gene3D" id="3.30.565.10">
    <property type="entry name" value="Histidine kinase-like ATPase, C-terminal domain"/>
    <property type="match status" value="1"/>
</dbReference>
<keyword evidence="12" id="KW-1185">Reference proteome</keyword>
<dbReference type="SUPFAM" id="SSF47384">
    <property type="entry name" value="Homodimeric domain of signal transducing histidine kinase"/>
    <property type="match status" value="1"/>
</dbReference>
<dbReference type="InterPro" id="IPR000014">
    <property type="entry name" value="PAS"/>
</dbReference>
<evidence type="ECO:0000313" key="11">
    <source>
        <dbReference type="EMBL" id="KZE64003.1"/>
    </source>
</evidence>
<evidence type="ECO:0000256" key="2">
    <source>
        <dbReference type="ARBA" id="ARBA00012438"/>
    </source>
</evidence>
<evidence type="ECO:0000256" key="1">
    <source>
        <dbReference type="ARBA" id="ARBA00000085"/>
    </source>
</evidence>
<dbReference type="InterPro" id="IPR036890">
    <property type="entry name" value="HATPase_C_sf"/>
</dbReference>
<proteinExistence type="predicted"/>
<dbReference type="Pfam" id="PF00497">
    <property type="entry name" value="SBP_bac_3"/>
    <property type="match status" value="1"/>
</dbReference>